<gene>
    <name evidence="1" type="ORF">U6N30_31210</name>
</gene>
<dbReference type="RefSeq" id="WP_324275340.1">
    <property type="nucleotide sequence ID" value="NZ_CP141261.1"/>
</dbReference>
<dbReference type="InterPro" id="IPR011059">
    <property type="entry name" value="Metal-dep_hydrolase_composite"/>
</dbReference>
<proteinExistence type="predicted"/>
<dbReference type="EMBL" id="CP141261">
    <property type="protein sequence ID" value="WRL64010.1"/>
    <property type="molecule type" value="Genomic_DNA"/>
</dbReference>
<accession>A0ABZ1AZQ3</accession>
<keyword evidence="2" id="KW-1185">Reference proteome</keyword>
<evidence type="ECO:0000313" key="1">
    <source>
        <dbReference type="EMBL" id="WRL64010.1"/>
    </source>
</evidence>
<dbReference type="Proteomes" id="UP001324287">
    <property type="component" value="Chromosome"/>
</dbReference>
<protein>
    <submittedName>
        <fullName evidence="1">Uncharacterized protein</fullName>
    </submittedName>
</protein>
<dbReference type="SUPFAM" id="SSF51338">
    <property type="entry name" value="Composite domain of metallo-dependent hydrolases"/>
    <property type="match status" value="1"/>
</dbReference>
<reference evidence="1 2" key="1">
    <citation type="submission" date="2023-12" db="EMBL/GenBank/DDBJ databases">
        <title>Blastococcus brunescens sp. nov., an actonobacterium isolated from sandstone collected in sahara desert.</title>
        <authorList>
            <person name="Gtari M."/>
            <person name="Ghodhbane F."/>
        </authorList>
    </citation>
    <scope>NUCLEOTIDE SEQUENCE [LARGE SCALE GENOMIC DNA]</scope>
    <source>
        <strain evidence="1 2">BMG 8361</strain>
    </source>
</reference>
<evidence type="ECO:0000313" key="2">
    <source>
        <dbReference type="Proteomes" id="UP001324287"/>
    </source>
</evidence>
<sequence length="40" mass="4228">MSARHTVVGGRLVVADGVPVHAGLDEQLAAHRRIAVRIQA</sequence>
<name>A0ABZ1AZQ3_9ACTN</name>
<organism evidence="1 2">
    <name type="scientific">Blastococcus brunescens</name>
    <dbReference type="NCBI Taxonomy" id="1564165"/>
    <lineage>
        <taxon>Bacteria</taxon>
        <taxon>Bacillati</taxon>
        <taxon>Actinomycetota</taxon>
        <taxon>Actinomycetes</taxon>
        <taxon>Geodermatophilales</taxon>
        <taxon>Geodermatophilaceae</taxon>
        <taxon>Blastococcus</taxon>
    </lineage>
</organism>